<organism evidence="2 3">
    <name type="scientific">Haemaphysalis longicornis</name>
    <name type="common">Bush tick</name>
    <dbReference type="NCBI Taxonomy" id="44386"/>
    <lineage>
        <taxon>Eukaryota</taxon>
        <taxon>Metazoa</taxon>
        <taxon>Ecdysozoa</taxon>
        <taxon>Arthropoda</taxon>
        <taxon>Chelicerata</taxon>
        <taxon>Arachnida</taxon>
        <taxon>Acari</taxon>
        <taxon>Parasitiformes</taxon>
        <taxon>Ixodida</taxon>
        <taxon>Ixodoidea</taxon>
        <taxon>Ixodidae</taxon>
        <taxon>Haemaphysalinae</taxon>
        <taxon>Haemaphysalis</taxon>
    </lineage>
</organism>
<sequence>MFENFLLASGASDCVPDRHKAHLLHSLRVKGQRIFHTLPLPSSANANLGSYPYLPWGPTPEYSREGPYYPYYPREGPYPRVFHEDFSCYSSCCAGAQVSFGFIQVSRSSHTATQGATTEKRRRSERYGYTV</sequence>
<dbReference type="VEuPathDB" id="VectorBase:HLOH_063137"/>
<dbReference type="Proteomes" id="UP000821853">
    <property type="component" value="Chromosome 10"/>
</dbReference>
<accession>A0A9J6FQB3</accession>
<feature type="region of interest" description="Disordered" evidence="1">
    <location>
        <begin position="111"/>
        <end position="131"/>
    </location>
</feature>
<dbReference type="OrthoDB" id="10053045at2759"/>
<evidence type="ECO:0000313" key="3">
    <source>
        <dbReference type="Proteomes" id="UP000821853"/>
    </source>
</evidence>
<evidence type="ECO:0000256" key="1">
    <source>
        <dbReference type="SAM" id="MobiDB-lite"/>
    </source>
</evidence>
<name>A0A9J6FQB3_HAELO</name>
<keyword evidence="3" id="KW-1185">Reference proteome</keyword>
<protein>
    <submittedName>
        <fullName evidence="2">Uncharacterized protein</fullName>
    </submittedName>
</protein>
<gene>
    <name evidence="2" type="ORF">HPB48_015761</name>
</gene>
<dbReference type="AlphaFoldDB" id="A0A9J6FQB3"/>
<reference evidence="2 3" key="1">
    <citation type="journal article" date="2020" name="Cell">
        <title>Large-Scale Comparative Analyses of Tick Genomes Elucidate Their Genetic Diversity and Vector Capacities.</title>
        <authorList>
            <consortium name="Tick Genome and Microbiome Consortium (TIGMIC)"/>
            <person name="Jia N."/>
            <person name="Wang J."/>
            <person name="Shi W."/>
            <person name="Du L."/>
            <person name="Sun Y."/>
            <person name="Zhan W."/>
            <person name="Jiang J.F."/>
            <person name="Wang Q."/>
            <person name="Zhang B."/>
            <person name="Ji P."/>
            <person name="Bell-Sakyi L."/>
            <person name="Cui X.M."/>
            <person name="Yuan T.T."/>
            <person name="Jiang B.G."/>
            <person name="Yang W.F."/>
            <person name="Lam T.T."/>
            <person name="Chang Q.C."/>
            <person name="Ding S.J."/>
            <person name="Wang X.J."/>
            <person name="Zhu J.G."/>
            <person name="Ruan X.D."/>
            <person name="Zhao L."/>
            <person name="Wei J.T."/>
            <person name="Ye R.Z."/>
            <person name="Que T.C."/>
            <person name="Du C.H."/>
            <person name="Zhou Y.H."/>
            <person name="Cheng J.X."/>
            <person name="Dai P.F."/>
            <person name="Guo W.B."/>
            <person name="Han X.H."/>
            <person name="Huang E.J."/>
            <person name="Li L.F."/>
            <person name="Wei W."/>
            <person name="Gao Y.C."/>
            <person name="Liu J.Z."/>
            <person name="Shao H.Z."/>
            <person name="Wang X."/>
            <person name="Wang C.C."/>
            <person name="Yang T.C."/>
            <person name="Huo Q.B."/>
            <person name="Li W."/>
            <person name="Chen H.Y."/>
            <person name="Chen S.E."/>
            <person name="Zhou L.G."/>
            <person name="Ni X.B."/>
            <person name="Tian J.H."/>
            <person name="Sheng Y."/>
            <person name="Liu T."/>
            <person name="Pan Y.S."/>
            <person name="Xia L.Y."/>
            <person name="Li J."/>
            <person name="Zhao F."/>
            <person name="Cao W.C."/>
        </authorList>
    </citation>
    <scope>NUCLEOTIDE SEQUENCE [LARGE SCALE GENOMIC DNA]</scope>
    <source>
        <strain evidence="2">HaeL-2018</strain>
    </source>
</reference>
<comment type="caution">
    <text evidence="2">The sequence shown here is derived from an EMBL/GenBank/DDBJ whole genome shotgun (WGS) entry which is preliminary data.</text>
</comment>
<evidence type="ECO:0000313" key="2">
    <source>
        <dbReference type="EMBL" id="KAH9364449.1"/>
    </source>
</evidence>
<dbReference type="EMBL" id="JABSTR010000002">
    <property type="protein sequence ID" value="KAH9364449.1"/>
    <property type="molecule type" value="Genomic_DNA"/>
</dbReference>
<proteinExistence type="predicted"/>